<dbReference type="Pfam" id="PF01425">
    <property type="entry name" value="Amidase"/>
    <property type="match status" value="1"/>
</dbReference>
<dbReference type="InterPro" id="IPR023631">
    <property type="entry name" value="Amidase_dom"/>
</dbReference>
<evidence type="ECO:0000259" key="1">
    <source>
        <dbReference type="Pfam" id="PF01425"/>
    </source>
</evidence>
<dbReference type="NCBIfam" id="NF006169">
    <property type="entry name" value="PRK08310.1"/>
    <property type="match status" value="1"/>
</dbReference>
<gene>
    <name evidence="2" type="ORF">CIT31_01730</name>
</gene>
<comment type="caution">
    <text evidence="2">The sequence shown here is derived from an EMBL/GenBank/DDBJ whole genome shotgun (WGS) entry which is preliminary data.</text>
</comment>
<dbReference type="EC" id="3.5.1.4" evidence="2"/>
<sequence>MTGTRGPLNAFLDLDDIPVSNAQSGPLAGLRLAVKDIYDVAGYRTGCGNPQKYREASPASATAPAVQALLDSGARFVGKTQTDELAFSLMGLNAHFPSPTNPAAPDRVTGGSSSGSAAAVAGGLADIATGSDTGGSIRAPASFCGLIGLRTTHGRISLEGAMPLAPSLDTFGWFAGDMVTYEKVGAVLLGDDRQRHDLARPLALDALDGLVLGPQEAAEYRAMVRAVASVLGTPRTVAPLSHSTDDLYWCFRKLQGYEAWQNHGVWISQGDRMLGPGVKERFEHGATIDGGTAQRETERRVSFRLGLTDLLGEDGVLVLPTAPGAAPLKAASFDDLQTYRERALRLLCLSGLSGFPQITLPLGQVAGAPFGLSLLGPENSDRQLLALAARILSAHQGSA</sequence>
<dbReference type="Gene3D" id="3.90.1300.10">
    <property type="entry name" value="Amidase signature (AS) domain"/>
    <property type="match status" value="1"/>
</dbReference>
<dbReference type="Proteomes" id="UP000215931">
    <property type="component" value="Unassembled WGS sequence"/>
</dbReference>
<dbReference type="GO" id="GO:0004040">
    <property type="term" value="F:amidase activity"/>
    <property type="evidence" value="ECO:0007669"/>
    <property type="project" value="UniProtKB-EC"/>
</dbReference>
<dbReference type="EMBL" id="NPKH01000004">
    <property type="protein sequence ID" value="PAP97269.1"/>
    <property type="molecule type" value="Genomic_DNA"/>
</dbReference>
<dbReference type="PANTHER" id="PTHR46310:SF7">
    <property type="entry name" value="AMIDASE 1"/>
    <property type="match status" value="1"/>
</dbReference>
<feature type="domain" description="Amidase" evidence="1">
    <location>
        <begin position="21"/>
        <end position="199"/>
    </location>
</feature>
<reference evidence="2 3" key="1">
    <citation type="submission" date="2017-08" db="EMBL/GenBank/DDBJ databases">
        <title>Mesorhizobium wenxinae sp. nov., a novel rhizobial species isolated from root nodules of chickpea (Cicer arietinum L.).</title>
        <authorList>
            <person name="Zhang J."/>
        </authorList>
    </citation>
    <scope>NUCLEOTIDE SEQUENCE [LARGE SCALE GENOMIC DNA]</scope>
    <source>
        <strain evidence="3">WYCCWR 10019</strain>
    </source>
</reference>
<protein>
    <submittedName>
        <fullName evidence="2">Amidase</fullName>
        <ecNumber evidence="2">3.5.1.4</ecNumber>
    </submittedName>
</protein>
<organism evidence="2 3">
    <name type="scientific">Mesorhizobium wenxiniae</name>
    <dbReference type="NCBI Taxonomy" id="2014805"/>
    <lineage>
        <taxon>Bacteria</taxon>
        <taxon>Pseudomonadati</taxon>
        <taxon>Pseudomonadota</taxon>
        <taxon>Alphaproteobacteria</taxon>
        <taxon>Hyphomicrobiales</taxon>
        <taxon>Phyllobacteriaceae</taxon>
        <taxon>Mesorhizobium</taxon>
    </lineage>
</organism>
<dbReference type="InterPro" id="IPR036928">
    <property type="entry name" value="AS_sf"/>
</dbReference>
<keyword evidence="3" id="KW-1185">Reference proteome</keyword>
<dbReference type="PANTHER" id="PTHR46310">
    <property type="entry name" value="AMIDASE 1"/>
    <property type="match status" value="1"/>
</dbReference>
<name>A0A271KQH6_9HYPH</name>
<accession>A0A271KQH6</accession>
<dbReference type="OrthoDB" id="9777859at2"/>
<keyword evidence="2" id="KW-0378">Hydrolase</keyword>
<dbReference type="AlphaFoldDB" id="A0A271KQH6"/>
<evidence type="ECO:0000313" key="3">
    <source>
        <dbReference type="Proteomes" id="UP000215931"/>
    </source>
</evidence>
<dbReference type="SUPFAM" id="SSF75304">
    <property type="entry name" value="Amidase signature (AS) enzymes"/>
    <property type="match status" value="1"/>
</dbReference>
<dbReference type="InterPro" id="IPR020556">
    <property type="entry name" value="Amidase_CS"/>
</dbReference>
<proteinExistence type="predicted"/>
<dbReference type="RefSeq" id="WP_095517268.1">
    <property type="nucleotide sequence ID" value="NZ_NPKH01000004.1"/>
</dbReference>
<dbReference type="PROSITE" id="PS00571">
    <property type="entry name" value="AMIDASES"/>
    <property type="match status" value="1"/>
</dbReference>
<evidence type="ECO:0000313" key="2">
    <source>
        <dbReference type="EMBL" id="PAP97269.1"/>
    </source>
</evidence>